<dbReference type="InterPro" id="IPR036397">
    <property type="entry name" value="RNaseH_sf"/>
</dbReference>
<dbReference type="InterPro" id="IPR002156">
    <property type="entry name" value="RNaseH_domain"/>
</dbReference>
<accession>A0AAP0IN63</accession>
<name>A0AAP0IN63_9MAGN</name>
<protein>
    <recommendedName>
        <fullName evidence="1">RNase H type-1 domain-containing protein</fullName>
    </recommendedName>
</protein>
<gene>
    <name evidence="2" type="ORF">Scep_016418</name>
</gene>
<dbReference type="Gene3D" id="3.30.420.10">
    <property type="entry name" value="Ribonuclease H-like superfamily/Ribonuclease H"/>
    <property type="match status" value="1"/>
</dbReference>
<comment type="caution">
    <text evidence="2">The sequence shown here is derived from an EMBL/GenBank/DDBJ whole genome shotgun (WGS) entry which is preliminary data.</text>
</comment>
<proteinExistence type="predicted"/>
<evidence type="ECO:0000259" key="1">
    <source>
        <dbReference type="Pfam" id="PF13456"/>
    </source>
</evidence>
<dbReference type="Pfam" id="PF13456">
    <property type="entry name" value="RVT_3"/>
    <property type="match status" value="1"/>
</dbReference>
<dbReference type="AlphaFoldDB" id="A0AAP0IN63"/>
<keyword evidence="3" id="KW-1185">Reference proteome</keyword>
<dbReference type="GO" id="GO:0003676">
    <property type="term" value="F:nucleic acid binding"/>
    <property type="evidence" value="ECO:0007669"/>
    <property type="project" value="InterPro"/>
</dbReference>
<evidence type="ECO:0000313" key="3">
    <source>
        <dbReference type="Proteomes" id="UP001419268"/>
    </source>
</evidence>
<dbReference type="Proteomes" id="UP001419268">
    <property type="component" value="Unassembled WGS sequence"/>
</dbReference>
<dbReference type="GO" id="GO:0004523">
    <property type="term" value="F:RNA-DNA hybrid ribonuclease activity"/>
    <property type="evidence" value="ECO:0007669"/>
    <property type="project" value="InterPro"/>
</dbReference>
<organism evidence="2 3">
    <name type="scientific">Stephania cephalantha</name>
    <dbReference type="NCBI Taxonomy" id="152367"/>
    <lineage>
        <taxon>Eukaryota</taxon>
        <taxon>Viridiplantae</taxon>
        <taxon>Streptophyta</taxon>
        <taxon>Embryophyta</taxon>
        <taxon>Tracheophyta</taxon>
        <taxon>Spermatophyta</taxon>
        <taxon>Magnoliopsida</taxon>
        <taxon>Ranunculales</taxon>
        <taxon>Menispermaceae</taxon>
        <taxon>Menispermoideae</taxon>
        <taxon>Cissampelideae</taxon>
        <taxon>Stephania</taxon>
    </lineage>
</organism>
<feature type="domain" description="RNase H type-1" evidence="1">
    <location>
        <begin position="16"/>
        <end position="79"/>
    </location>
</feature>
<dbReference type="EMBL" id="JBBNAG010000007">
    <property type="protein sequence ID" value="KAK9118325.1"/>
    <property type="molecule type" value="Genomic_DNA"/>
</dbReference>
<sequence length="106" mass="12115">MPHVSDIKLIKTNIQGIVSDVMIMTDSMNALQLLRQARDFSDHDLLARNIRKEASKLRDHDFHHVPRMYNIVVHDLAKKTLHSCSSTLWIDSMPLHIGSSVLKLFG</sequence>
<evidence type="ECO:0000313" key="2">
    <source>
        <dbReference type="EMBL" id="KAK9118325.1"/>
    </source>
</evidence>
<reference evidence="2 3" key="1">
    <citation type="submission" date="2024-01" db="EMBL/GenBank/DDBJ databases">
        <title>Genome assemblies of Stephania.</title>
        <authorList>
            <person name="Yang L."/>
        </authorList>
    </citation>
    <scope>NUCLEOTIDE SEQUENCE [LARGE SCALE GENOMIC DNA]</scope>
    <source>
        <strain evidence="2">JXDWG</strain>
        <tissue evidence="2">Leaf</tissue>
    </source>
</reference>